<accession>A0AAE1QMP3</accession>
<keyword evidence="3" id="KW-1185">Reference proteome</keyword>
<feature type="region of interest" description="Disordered" evidence="1">
    <location>
        <begin position="1"/>
        <end position="118"/>
    </location>
</feature>
<evidence type="ECO:0000313" key="2">
    <source>
        <dbReference type="EMBL" id="KAK4329520.1"/>
    </source>
</evidence>
<sequence>MGESVYENKTCVRENNLESEEEKEQLSVCQGKLSNPQTMLVQIKVNRTGRKRRQWGRGTKSREAGEMEGDEKGREGESREKGEGRAGSRGRGEQGEGGGESREKGRAGRRRQAKMRKVTRYVEVRQLQNTPLLHINSPFIT</sequence>
<feature type="compositionally biased region" description="Basic residues" evidence="1">
    <location>
        <begin position="107"/>
        <end position="118"/>
    </location>
</feature>
<gene>
    <name evidence="2" type="ORF">Pmani_000113</name>
</gene>
<organism evidence="2 3">
    <name type="scientific">Petrolisthes manimaculis</name>
    <dbReference type="NCBI Taxonomy" id="1843537"/>
    <lineage>
        <taxon>Eukaryota</taxon>
        <taxon>Metazoa</taxon>
        <taxon>Ecdysozoa</taxon>
        <taxon>Arthropoda</taxon>
        <taxon>Crustacea</taxon>
        <taxon>Multicrustacea</taxon>
        <taxon>Malacostraca</taxon>
        <taxon>Eumalacostraca</taxon>
        <taxon>Eucarida</taxon>
        <taxon>Decapoda</taxon>
        <taxon>Pleocyemata</taxon>
        <taxon>Anomura</taxon>
        <taxon>Galatheoidea</taxon>
        <taxon>Porcellanidae</taxon>
        <taxon>Petrolisthes</taxon>
    </lineage>
</organism>
<feature type="compositionally biased region" description="Basic and acidic residues" evidence="1">
    <location>
        <begin position="60"/>
        <end position="106"/>
    </location>
</feature>
<reference evidence="2" key="1">
    <citation type="submission" date="2023-11" db="EMBL/GenBank/DDBJ databases">
        <title>Genome assemblies of two species of porcelain crab, Petrolisthes cinctipes and Petrolisthes manimaculis (Anomura: Porcellanidae).</title>
        <authorList>
            <person name="Angst P."/>
        </authorList>
    </citation>
    <scope>NUCLEOTIDE SEQUENCE</scope>
    <source>
        <strain evidence="2">PB745_02</strain>
        <tissue evidence="2">Gill</tissue>
    </source>
</reference>
<name>A0AAE1QMP3_9EUCA</name>
<evidence type="ECO:0000313" key="3">
    <source>
        <dbReference type="Proteomes" id="UP001292094"/>
    </source>
</evidence>
<dbReference type="Proteomes" id="UP001292094">
    <property type="component" value="Unassembled WGS sequence"/>
</dbReference>
<proteinExistence type="predicted"/>
<protein>
    <submittedName>
        <fullName evidence="2">Uncharacterized protein</fullName>
    </submittedName>
</protein>
<dbReference type="EMBL" id="JAWZYT010000007">
    <property type="protein sequence ID" value="KAK4329520.1"/>
    <property type="molecule type" value="Genomic_DNA"/>
</dbReference>
<comment type="caution">
    <text evidence="2">The sequence shown here is derived from an EMBL/GenBank/DDBJ whole genome shotgun (WGS) entry which is preliminary data.</text>
</comment>
<evidence type="ECO:0000256" key="1">
    <source>
        <dbReference type="SAM" id="MobiDB-lite"/>
    </source>
</evidence>
<dbReference type="AlphaFoldDB" id="A0AAE1QMP3"/>